<sequence>MKLDEYDIFGFDLDNTLLRYNLVEIVNLEYKVLAEFLVNKKGYDGRHLLKPVDDDLDFVRRGLFLDAEKGNVLQLGADGYVIKCAHGTRFLSDSEIVEQYGPHRVWGLALKFIKDPLETWNGPMSNQIRALLDYFDMPASLVFARAVDTIDEMHGSSPSKYPVWNDLLDGLVEIYSREHFANNRSPFFNAMKADPGRYILKTSPEVIRWLKELKKTKATYVVTGSNIDFANLTASEALGADWRQLFDVVIGFARKPGFFSMKRPFFAVEGMTETHPIDSNQLSLNKTFSQGNYADLERLLCTKYDITLPRSIYVGDNFIQDIYTPSVHSNSDTVAISEEMLGEGMHKSDLTHEFGHMITSKCWGSFFGQAKHPSVWTTIAQKFSKICAPSVDEIIKYSMNQEIDCFTCSNTILNGFHPSIPQSLHKS</sequence>
<evidence type="ECO:0000256" key="6">
    <source>
        <dbReference type="ARBA" id="ARBA00069357"/>
    </source>
</evidence>
<accession>A0A7R8UKN6</accession>
<dbReference type="Gene3D" id="3.40.50.1000">
    <property type="entry name" value="HAD superfamily/HAD-like"/>
    <property type="match status" value="1"/>
</dbReference>
<gene>
    <name evidence="7" type="ORF">HERILL_LOCUS5630</name>
</gene>
<keyword evidence="5" id="KW-0007">Acetylation</keyword>
<evidence type="ECO:0000313" key="8">
    <source>
        <dbReference type="Proteomes" id="UP000594454"/>
    </source>
</evidence>
<dbReference type="Proteomes" id="UP000594454">
    <property type="component" value="Chromosome 2"/>
</dbReference>
<dbReference type="InterPro" id="IPR036412">
    <property type="entry name" value="HAD-like_sf"/>
</dbReference>
<dbReference type="GO" id="GO:0046872">
    <property type="term" value="F:metal ion binding"/>
    <property type="evidence" value="ECO:0007669"/>
    <property type="project" value="UniProtKB-KW"/>
</dbReference>
<dbReference type="FunCoup" id="A0A7R8UKN6">
    <property type="interactions" value="785"/>
</dbReference>
<dbReference type="InterPro" id="IPR008380">
    <property type="entry name" value="HAD-SF_hydro_IG_5-nucl"/>
</dbReference>
<evidence type="ECO:0000256" key="4">
    <source>
        <dbReference type="ARBA" id="ARBA00022842"/>
    </source>
</evidence>
<protein>
    <recommendedName>
        <fullName evidence="6">5'-nucleotidase domain-containing protein 1</fullName>
    </recommendedName>
</protein>
<comment type="similarity">
    <text evidence="1">Belongs to the 5'(3')-deoxyribonucleotidase family.</text>
</comment>
<evidence type="ECO:0000256" key="3">
    <source>
        <dbReference type="ARBA" id="ARBA00022801"/>
    </source>
</evidence>
<evidence type="ECO:0000313" key="7">
    <source>
        <dbReference type="EMBL" id="CAD7082610.1"/>
    </source>
</evidence>
<organism evidence="7 8">
    <name type="scientific">Hermetia illucens</name>
    <name type="common">Black soldier fly</name>
    <dbReference type="NCBI Taxonomy" id="343691"/>
    <lineage>
        <taxon>Eukaryota</taxon>
        <taxon>Metazoa</taxon>
        <taxon>Ecdysozoa</taxon>
        <taxon>Arthropoda</taxon>
        <taxon>Hexapoda</taxon>
        <taxon>Insecta</taxon>
        <taxon>Pterygota</taxon>
        <taxon>Neoptera</taxon>
        <taxon>Endopterygota</taxon>
        <taxon>Diptera</taxon>
        <taxon>Brachycera</taxon>
        <taxon>Stratiomyomorpha</taxon>
        <taxon>Stratiomyidae</taxon>
        <taxon>Hermetiinae</taxon>
        <taxon>Hermetia</taxon>
    </lineage>
</organism>
<reference evidence="7 8" key="1">
    <citation type="submission" date="2020-11" db="EMBL/GenBank/DDBJ databases">
        <authorList>
            <person name="Wallbank WR R."/>
            <person name="Pardo Diaz C."/>
            <person name="Kozak K."/>
            <person name="Martin S."/>
            <person name="Jiggins C."/>
            <person name="Moest M."/>
            <person name="Warren A I."/>
            <person name="Generalovic N T."/>
            <person name="Byers J.R.P. K."/>
            <person name="Montejo-Kovacevich G."/>
            <person name="Yen C E."/>
        </authorList>
    </citation>
    <scope>NUCLEOTIDE SEQUENCE [LARGE SCALE GENOMIC DNA]</scope>
</reference>
<dbReference type="OrthoDB" id="6503940at2759"/>
<dbReference type="EMBL" id="LR899010">
    <property type="protein sequence ID" value="CAD7082610.1"/>
    <property type="molecule type" value="Genomic_DNA"/>
</dbReference>
<dbReference type="InterPro" id="IPR023214">
    <property type="entry name" value="HAD_sf"/>
</dbReference>
<proteinExistence type="inferred from homology"/>
<evidence type="ECO:0000256" key="1">
    <source>
        <dbReference type="ARBA" id="ARBA00009589"/>
    </source>
</evidence>
<dbReference type="Pfam" id="PF05761">
    <property type="entry name" value="5_nucleotid"/>
    <property type="match status" value="1"/>
</dbReference>
<keyword evidence="3" id="KW-0378">Hydrolase</keyword>
<dbReference type="AlphaFoldDB" id="A0A7R8UKN6"/>
<evidence type="ECO:0000256" key="5">
    <source>
        <dbReference type="ARBA" id="ARBA00022990"/>
    </source>
</evidence>
<dbReference type="SUPFAM" id="SSF56784">
    <property type="entry name" value="HAD-like"/>
    <property type="match status" value="1"/>
</dbReference>
<keyword evidence="2" id="KW-0479">Metal-binding</keyword>
<evidence type="ECO:0000256" key="2">
    <source>
        <dbReference type="ARBA" id="ARBA00022723"/>
    </source>
</evidence>
<keyword evidence="8" id="KW-1185">Reference proteome</keyword>
<name>A0A7R8UKN6_HERIL</name>
<dbReference type="NCBIfam" id="TIGR02244">
    <property type="entry name" value="HAD-IG-Ncltidse"/>
    <property type="match status" value="1"/>
</dbReference>
<dbReference type="FunFam" id="3.40.50.1000:FF:000086">
    <property type="entry name" value="LD24878p"/>
    <property type="match status" value="1"/>
</dbReference>
<dbReference type="InParanoid" id="A0A7R8UKN6"/>
<dbReference type="PANTHER" id="PTHR12103:SF38">
    <property type="entry name" value="5'-NUCLEOTIDASE DOMAIN-CONTAINING PROTEIN 1"/>
    <property type="match status" value="1"/>
</dbReference>
<keyword evidence="4" id="KW-0460">Magnesium</keyword>
<dbReference type="PANTHER" id="PTHR12103">
    <property type="entry name" value="5'-NUCLEOTIDASE DOMAIN-CONTAINING"/>
    <property type="match status" value="1"/>
</dbReference>
<dbReference type="GO" id="GO:0008253">
    <property type="term" value="F:5'-nucleotidase activity"/>
    <property type="evidence" value="ECO:0007669"/>
    <property type="project" value="TreeGrafter"/>
</dbReference>